<dbReference type="CDD" id="cd02947">
    <property type="entry name" value="TRX_family"/>
    <property type="match status" value="1"/>
</dbReference>
<accession>F0ZY06</accession>
<evidence type="ECO:0000259" key="1">
    <source>
        <dbReference type="Pfam" id="PF00085"/>
    </source>
</evidence>
<dbReference type="SUPFAM" id="SSF52833">
    <property type="entry name" value="Thioredoxin-like"/>
    <property type="match status" value="1"/>
</dbReference>
<dbReference type="VEuPathDB" id="AmoebaDB:DICPUDRAFT_157001"/>
<dbReference type="InParanoid" id="F0ZY06"/>
<dbReference type="Proteomes" id="UP000001064">
    <property type="component" value="Unassembled WGS sequence"/>
</dbReference>
<dbReference type="PANTHER" id="PTHR45663">
    <property type="entry name" value="GEO12009P1"/>
    <property type="match status" value="1"/>
</dbReference>
<keyword evidence="3" id="KW-1185">Reference proteome</keyword>
<dbReference type="KEGG" id="dpp:DICPUDRAFT_157001"/>
<feature type="domain" description="Thioredoxin" evidence="1">
    <location>
        <begin position="47"/>
        <end position="139"/>
    </location>
</feature>
<dbReference type="GO" id="GO:0045454">
    <property type="term" value="P:cell redox homeostasis"/>
    <property type="evidence" value="ECO:0000318"/>
    <property type="project" value="GO_Central"/>
</dbReference>
<name>F0ZY06_DICPU</name>
<dbReference type="STRING" id="5786.F0ZY06"/>
<dbReference type="OrthoDB" id="19690at2759"/>
<dbReference type="GeneID" id="10507950"/>
<organism evidence="2 3">
    <name type="scientific">Dictyostelium purpureum</name>
    <name type="common">Slime mold</name>
    <dbReference type="NCBI Taxonomy" id="5786"/>
    <lineage>
        <taxon>Eukaryota</taxon>
        <taxon>Amoebozoa</taxon>
        <taxon>Evosea</taxon>
        <taxon>Eumycetozoa</taxon>
        <taxon>Dictyostelia</taxon>
        <taxon>Dictyosteliales</taxon>
        <taxon>Dictyosteliaceae</taxon>
        <taxon>Dictyostelium</taxon>
    </lineage>
</organism>
<evidence type="ECO:0000313" key="2">
    <source>
        <dbReference type="EMBL" id="EGC31182.1"/>
    </source>
</evidence>
<dbReference type="InterPro" id="IPR013766">
    <property type="entry name" value="Thioredoxin_domain"/>
</dbReference>
<dbReference type="AlphaFoldDB" id="F0ZY06"/>
<dbReference type="Gene3D" id="3.40.30.10">
    <property type="entry name" value="Glutaredoxin"/>
    <property type="match status" value="1"/>
</dbReference>
<protein>
    <recommendedName>
        <fullName evidence="1">Thioredoxin domain-containing protein</fullName>
    </recommendedName>
</protein>
<reference evidence="3" key="1">
    <citation type="journal article" date="2011" name="Genome Biol.">
        <title>Comparative genomics of the social amoebae Dictyostelium discoideum and Dictyostelium purpureum.</title>
        <authorList>
            <consortium name="US DOE Joint Genome Institute (JGI-PGF)"/>
            <person name="Sucgang R."/>
            <person name="Kuo A."/>
            <person name="Tian X."/>
            <person name="Salerno W."/>
            <person name="Parikh A."/>
            <person name="Feasley C.L."/>
            <person name="Dalin E."/>
            <person name="Tu H."/>
            <person name="Huang E."/>
            <person name="Barry K."/>
            <person name="Lindquist E."/>
            <person name="Shapiro H."/>
            <person name="Bruce D."/>
            <person name="Schmutz J."/>
            <person name="Salamov A."/>
            <person name="Fey P."/>
            <person name="Gaudet P."/>
            <person name="Anjard C."/>
            <person name="Babu M.M."/>
            <person name="Basu S."/>
            <person name="Bushmanova Y."/>
            <person name="van der Wel H."/>
            <person name="Katoh-Kurasawa M."/>
            <person name="Dinh C."/>
            <person name="Coutinho P.M."/>
            <person name="Saito T."/>
            <person name="Elias M."/>
            <person name="Schaap P."/>
            <person name="Kay R.R."/>
            <person name="Henrissat B."/>
            <person name="Eichinger L."/>
            <person name="Rivero F."/>
            <person name="Putnam N.H."/>
            <person name="West C.M."/>
            <person name="Loomis W.F."/>
            <person name="Chisholm R.L."/>
            <person name="Shaulsky G."/>
            <person name="Strassmann J.E."/>
            <person name="Queller D.C."/>
            <person name="Kuspa A."/>
            <person name="Grigoriev I.V."/>
        </authorList>
    </citation>
    <scope>NUCLEOTIDE SEQUENCE [LARGE SCALE GENOMIC DNA]</scope>
    <source>
        <strain evidence="3">QSDP1</strain>
    </source>
</reference>
<proteinExistence type="predicted"/>
<dbReference type="PANTHER" id="PTHR45663:SF11">
    <property type="entry name" value="GEO12009P1"/>
    <property type="match status" value="1"/>
</dbReference>
<dbReference type="EMBL" id="GL871271">
    <property type="protein sequence ID" value="EGC31182.1"/>
    <property type="molecule type" value="Genomic_DNA"/>
</dbReference>
<dbReference type="GO" id="GO:0005739">
    <property type="term" value="C:mitochondrion"/>
    <property type="evidence" value="ECO:0000318"/>
    <property type="project" value="GO_Central"/>
</dbReference>
<sequence length="147" mass="17243">MFKYNKFFNNQNTSGFLRSIKNNKKRGNKVNKQVNNSSNINNKYDLMRVIDNSEVPVVVEFQPSWDLPIKRYNPHLENVVKNHKGNLTLVKLDIDRDYDIVKRFKVLEFPTILGISKGNINSELKGKNLSNKDIQEFLNKLEDSHYK</sequence>
<gene>
    <name evidence="2" type="ORF">DICPUDRAFT_157001</name>
</gene>
<dbReference type="Pfam" id="PF00085">
    <property type="entry name" value="Thioredoxin"/>
    <property type="match status" value="1"/>
</dbReference>
<dbReference type="InterPro" id="IPR036249">
    <property type="entry name" value="Thioredoxin-like_sf"/>
</dbReference>
<evidence type="ECO:0000313" key="3">
    <source>
        <dbReference type="Proteomes" id="UP000001064"/>
    </source>
</evidence>
<dbReference type="eggNOG" id="KOG0910">
    <property type="taxonomic scope" value="Eukaryota"/>
</dbReference>
<dbReference type="OMA" id="NHIETEH"/>
<dbReference type="RefSeq" id="XP_003292302.1">
    <property type="nucleotide sequence ID" value="XM_003292254.1"/>
</dbReference>